<dbReference type="HOGENOM" id="CLU_145233_1_0_5"/>
<dbReference type="KEGG" id="mes:Meso_1108"/>
<name>Q11JC0_CHESB</name>
<evidence type="ECO:0000313" key="2">
    <source>
        <dbReference type="EMBL" id="ABG62505.1"/>
    </source>
</evidence>
<dbReference type="eggNOG" id="ENOG5032RK5">
    <property type="taxonomic scope" value="Bacteria"/>
</dbReference>
<keyword evidence="1" id="KW-1133">Transmembrane helix</keyword>
<gene>
    <name evidence="2" type="ordered locus">Meso_1108</name>
</gene>
<keyword evidence="1" id="KW-0472">Membrane</keyword>
<reference evidence="2" key="1">
    <citation type="submission" date="2006-06" db="EMBL/GenBank/DDBJ databases">
        <title>Complete sequence of chromosome of Chelativorans sp. BNC1.</title>
        <authorList>
            <consortium name="US DOE Joint Genome Institute"/>
            <person name="Copeland A."/>
            <person name="Lucas S."/>
            <person name="Lapidus A."/>
            <person name="Barry K."/>
            <person name="Detter J.C."/>
            <person name="Glavina del Rio T."/>
            <person name="Hammon N."/>
            <person name="Israni S."/>
            <person name="Dalin E."/>
            <person name="Tice H."/>
            <person name="Pitluck S."/>
            <person name="Chertkov O."/>
            <person name="Brettin T."/>
            <person name="Bruce D."/>
            <person name="Han C."/>
            <person name="Tapia R."/>
            <person name="Gilna P."/>
            <person name="Schmutz J."/>
            <person name="Larimer F."/>
            <person name="Land M."/>
            <person name="Hauser L."/>
            <person name="Kyrpides N."/>
            <person name="Mikhailova N."/>
            <person name="Richardson P."/>
        </authorList>
    </citation>
    <scope>NUCLEOTIDE SEQUENCE</scope>
    <source>
        <strain evidence="2">BNC1</strain>
    </source>
</reference>
<organism evidence="2">
    <name type="scientific">Chelativorans sp. (strain BNC1)</name>
    <dbReference type="NCBI Taxonomy" id="266779"/>
    <lineage>
        <taxon>Bacteria</taxon>
        <taxon>Pseudomonadati</taxon>
        <taxon>Pseudomonadota</taxon>
        <taxon>Alphaproteobacteria</taxon>
        <taxon>Hyphomicrobiales</taxon>
        <taxon>Phyllobacteriaceae</taxon>
        <taxon>Chelativorans</taxon>
    </lineage>
</organism>
<keyword evidence="1" id="KW-0812">Transmembrane</keyword>
<protein>
    <submittedName>
        <fullName evidence="2">Uncharacterized protein</fullName>
    </submittedName>
</protein>
<dbReference type="EMBL" id="CP000390">
    <property type="protein sequence ID" value="ABG62505.1"/>
    <property type="molecule type" value="Genomic_DNA"/>
</dbReference>
<accession>Q11JC0</accession>
<sequence>MSKFMQSWEAYQPTKTLWFWSCVGTAVATMVIGFTVGGWTTGGTATEMVEEARSKARAELVANLCVDNFLSAANAEKNLAQLKEAKSWERDDFISAGGWSQFTGLKEQVASADDLCAAQLVAMEEVPARVVEPEPSEATSTEG</sequence>
<dbReference type="AlphaFoldDB" id="Q11JC0"/>
<feature type="transmembrane region" description="Helical" evidence="1">
    <location>
        <begin position="17"/>
        <end position="39"/>
    </location>
</feature>
<proteinExistence type="predicted"/>
<evidence type="ECO:0000256" key="1">
    <source>
        <dbReference type="SAM" id="Phobius"/>
    </source>
</evidence>
<dbReference type="STRING" id="266779.Meso_1108"/>